<gene>
    <name evidence="1" type="ORF">METZ01_LOCUS10714</name>
</gene>
<evidence type="ECO:0000313" key="1">
    <source>
        <dbReference type="EMBL" id="SUZ57860.1"/>
    </source>
</evidence>
<accession>A0A381NTI3</accession>
<dbReference type="Gene3D" id="3.20.20.370">
    <property type="entry name" value="Glycoside hydrolase/deacetylase"/>
    <property type="match status" value="1"/>
</dbReference>
<name>A0A381NTI3_9ZZZZ</name>
<dbReference type="CDD" id="cd10936">
    <property type="entry name" value="CE4_DAC2"/>
    <property type="match status" value="1"/>
</dbReference>
<dbReference type="SUPFAM" id="SSF88713">
    <property type="entry name" value="Glycoside hydrolase/deacetylase"/>
    <property type="match status" value="1"/>
</dbReference>
<dbReference type="Pfam" id="PF04748">
    <property type="entry name" value="Polysacc_deac_2"/>
    <property type="match status" value="1"/>
</dbReference>
<organism evidence="1">
    <name type="scientific">marine metagenome</name>
    <dbReference type="NCBI Taxonomy" id="408172"/>
    <lineage>
        <taxon>unclassified sequences</taxon>
        <taxon>metagenomes</taxon>
        <taxon>ecological metagenomes</taxon>
    </lineage>
</organism>
<proteinExistence type="predicted"/>
<dbReference type="GO" id="GO:0005975">
    <property type="term" value="P:carbohydrate metabolic process"/>
    <property type="evidence" value="ECO:0007669"/>
    <property type="project" value="InterPro"/>
</dbReference>
<dbReference type="InterPro" id="IPR006837">
    <property type="entry name" value="Divergent_DAC"/>
</dbReference>
<dbReference type="EMBL" id="UINC01000584">
    <property type="protein sequence ID" value="SUZ57860.1"/>
    <property type="molecule type" value="Genomic_DNA"/>
</dbReference>
<dbReference type="AlphaFoldDB" id="A0A381NTI3"/>
<dbReference type="PANTHER" id="PTHR30105">
    <property type="entry name" value="UNCHARACTERIZED YIBQ-RELATED"/>
    <property type="match status" value="1"/>
</dbReference>
<reference evidence="1" key="1">
    <citation type="submission" date="2018-05" db="EMBL/GenBank/DDBJ databases">
        <authorList>
            <person name="Lanie J.A."/>
            <person name="Ng W.-L."/>
            <person name="Kazmierczak K.M."/>
            <person name="Andrzejewski T.M."/>
            <person name="Davidsen T.M."/>
            <person name="Wayne K.J."/>
            <person name="Tettelin H."/>
            <person name="Glass J.I."/>
            <person name="Rusch D."/>
            <person name="Podicherti R."/>
            <person name="Tsui H.-C.T."/>
            <person name="Winkler M.E."/>
        </authorList>
    </citation>
    <scope>NUCLEOTIDE SEQUENCE</scope>
</reference>
<dbReference type="InterPro" id="IPR011330">
    <property type="entry name" value="Glyco_hydro/deAcase_b/a-brl"/>
</dbReference>
<sequence length="254" mass="28408">MSVCILLVLNSRTEEPKIPTLPTPQSTPIVVETTLGNIIIIIDDFGYRNDEVSEGFLTLDADITLAVIPGHKNSKLFSEKAYKSGYEVIIHMPMESTADTHGEIEYILTESMTSSEIEQRVEKVISEFPEAVGLNNHQGSKATADKRIMNIVSNVLKRHGKYFVDSRTTSQTVAEDIMRSRGVLTARRHVFLDNDDDINKIREQLYKLVDNAEAKGSAIGIGHAKKLTLQVLRDEIPKLKKNGFKFQFASFAVK</sequence>
<dbReference type="PANTHER" id="PTHR30105:SF2">
    <property type="entry name" value="DIVERGENT POLYSACCHARIDE DEACETYLASE SUPERFAMILY"/>
    <property type="match status" value="1"/>
</dbReference>
<evidence type="ECO:0008006" key="2">
    <source>
        <dbReference type="Google" id="ProtNLM"/>
    </source>
</evidence>
<protein>
    <recommendedName>
        <fullName evidence="2">Divergent polysaccharide deacetylase family protein</fullName>
    </recommendedName>
</protein>